<dbReference type="AlphaFoldDB" id="Q96N93"/>
<protein>
    <submittedName>
        <fullName evidence="3">FLJ31222 protein, isoform CRA_b</fullName>
    </submittedName>
    <submittedName>
        <fullName evidence="2">cDNA FLJ31222 fis, clone KIDNE2004294</fullName>
    </submittedName>
</protein>
<reference evidence="3" key="3">
    <citation type="submission" date="2005-07" db="EMBL/GenBank/DDBJ databases">
        <authorList>
            <person name="Mural R.J."/>
            <person name="Istrail S."/>
            <person name="Sutton G."/>
            <person name="Florea L."/>
            <person name="Halpern A.L."/>
            <person name="Mobarry C.M."/>
            <person name="Lippert R."/>
            <person name="Walenz B."/>
            <person name="Shatkay H."/>
            <person name="Dew I."/>
            <person name="Miller J.R."/>
            <person name="Flanigan M.J."/>
            <person name="Edwards N.J."/>
            <person name="Bolanos R."/>
            <person name="Fasulo D."/>
            <person name="Halldorsson B.V."/>
            <person name="Hannenhalli S."/>
            <person name="Turner R."/>
            <person name="Yooseph S."/>
            <person name="Lu F."/>
            <person name="Nusskern D.R."/>
            <person name="Shue B.C."/>
            <person name="Zheng X.H."/>
            <person name="Zhong F."/>
            <person name="Delcher A.L."/>
            <person name="Huson D.H."/>
            <person name="Kravitz S.A."/>
            <person name="Mouchard L."/>
            <person name="Reinert K."/>
            <person name="Remington K.A."/>
            <person name="Clark A.G."/>
            <person name="Waterman M.S."/>
            <person name="Eichler E.E."/>
            <person name="Adams M.D."/>
            <person name="Hunkapiller M.W."/>
            <person name="Myers E.W."/>
            <person name="Venter J.C."/>
        </authorList>
    </citation>
    <scope>NUCLEOTIDE SEQUENCE</scope>
</reference>
<evidence type="ECO:0000256" key="1">
    <source>
        <dbReference type="SAM" id="MobiDB-lite"/>
    </source>
</evidence>
<name>Q96N93_HUMAN</name>
<evidence type="ECO:0000313" key="3">
    <source>
        <dbReference type="EMBL" id="EAW60900.1"/>
    </source>
</evidence>
<proteinExistence type="evidence at transcript level"/>
<accession>Q96N93</accession>
<feature type="region of interest" description="Disordered" evidence="1">
    <location>
        <begin position="46"/>
        <end position="132"/>
    </location>
</feature>
<gene>
    <name evidence="3" type="primary">FLJ31222</name>
    <name evidence="3" type="ORF">hCG_2005748</name>
</gene>
<reference evidence="3" key="1">
    <citation type="journal article" date="2001" name="Science">
        <title>The sequence of the human genome.</title>
        <authorList>
            <person name="Venter J.C."/>
            <person name="Adams M.D."/>
            <person name="Myers E.W."/>
            <person name="Li P.W."/>
            <person name="Mural R.J."/>
            <person name="Sutton G.G."/>
            <person name="Smith H.O."/>
            <person name="Yandell M."/>
            <person name="Evans C.A."/>
            <person name="Holt R.A."/>
            <person name="Gocayne J.D."/>
            <person name="Amanatides P."/>
            <person name="Ballew R.M."/>
            <person name="Huson D.H."/>
            <person name="Wortman J.R."/>
            <person name="Zhang Q."/>
            <person name="Kodira C.D."/>
            <person name="Zheng X.H."/>
            <person name="Chen L."/>
            <person name="Skupski M."/>
            <person name="Subramanian G."/>
            <person name="Thomas P.D."/>
            <person name="Zhang J."/>
            <person name="Gabor Miklos G.L."/>
            <person name="Nelson C."/>
            <person name="Broder S."/>
            <person name="Clark A.G."/>
            <person name="Nadeau J."/>
            <person name="McKusick V.A."/>
            <person name="Zinder N."/>
            <person name="Levine A.J."/>
            <person name="Roberts R.J."/>
            <person name="Simon M."/>
            <person name="Slayman C."/>
            <person name="Hunkapiller M."/>
            <person name="Bolanos R."/>
            <person name="Delcher A."/>
            <person name="Dew I."/>
            <person name="Fasulo D."/>
            <person name="Flanigan M."/>
            <person name="Florea L."/>
            <person name="Halpern A."/>
            <person name="Hannenhalli S."/>
            <person name="Kravitz S."/>
            <person name="Levy S."/>
            <person name="Mobarry C."/>
            <person name="Reinert K."/>
            <person name="Remington K."/>
            <person name="Abu-Threideh J."/>
            <person name="Beasley E."/>
            <person name="Biddick K."/>
            <person name="Bonazzi V."/>
            <person name="Brandon R."/>
            <person name="Cargill M."/>
            <person name="Chandramouliswaran I."/>
            <person name="Charlab R."/>
            <person name="Chaturvedi K."/>
            <person name="Deng Z."/>
            <person name="Di Francesco V."/>
            <person name="Dunn P."/>
            <person name="Eilbeck K."/>
            <person name="Evangelista C."/>
            <person name="Gabrielian A.E."/>
            <person name="Gan W."/>
            <person name="Ge W."/>
            <person name="Gong F."/>
            <person name="Gu Z."/>
            <person name="Guan P."/>
            <person name="Heiman T.J."/>
            <person name="Higgins M.E."/>
            <person name="Ji R.R."/>
            <person name="Ke Z."/>
            <person name="Ketchum K.A."/>
            <person name="Lai Z."/>
            <person name="Lei Y."/>
            <person name="Li Z."/>
            <person name="Li J."/>
            <person name="Liang Y."/>
            <person name="Lin X."/>
            <person name="Lu F."/>
            <person name="Merkulov G.V."/>
            <person name="Milshina N."/>
            <person name="Moore H.M."/>
            <person name="Naik A.K."/>
            <person name="Narayan V.A."/>
            <person name="Neelam B."/>
            <person name="Nusskern D."/>
            <person name="Rusch D.B."/>
            <person name="Salzberg S."/>
            <person name="Shao W."/>
            <person name="Shue B."/>
            <person name="Sun J."/>
            <person name="Wang Z."/>
            <person name="Wang A."/>
            <person name="Wang X."/>
            <person name="Wang J."/>
            <person name="Wei M."/>
            <person name="Wides R."/>
            <person name="Xiao C."/>
            <person name="Yan C."/>
            <person name="Yao A."/>
            <person name="Ye J."/>
            <person name="Zhan M."/>
            <person name="Zhang W."/>
            <person name="Zhang H."/>
            <person name="Zhao Q."/>
            <person name="Zheng L."/>
            <person name="Zhong F."/>
            <person name="Zhong W."/>
            <person name="Zhu S."/>
            <person name="Zhao S."/>
            <person name="Gilbert D."/>
            <person name="Baumhueter S."/>
            <person name="Spier G."/>
            <person name="Carter C."/>
            <person name="Cravchik A."/>
            <person name="Woodage T."/>
            <person name="Ali F."/>
            <person name="An H."/>
            <person name="Awe A."/>
            <person name="Baldwin D."/>
            <person name="Baden H."/>
            <person name="Barnstead M."/>
            <person name="Barrow I."/>
            <person name="Beeson K."/>
            <person name="Busam D."/>
            <person name="Carver A."/>
            <person name="Center A."/>
            <person name="Cheng M.L."/>
            <person name="Curry L."/>
            <person name="Danaher S."/>
            <person name="Davenport L."/>
            <person name="Desilets R."/>
            <person name="Dietz S."/>
            <person name="Dodson K."/>
            <person name="Doup L."/>
            <person name="Ferriera S."/>
            <person name="Garg N."/>
            <person name="Gluecksmann A."/>
            <person name="Hart B."/>
            <person name="Haynes J."/>
            <person name="Haynes C."/>
            <person name="Heiner C."/>
            <person name="Hladun S."/>
            <person name="Hostin D."/>
            <person name="Houck J."/>
            <person name="Howland T."/>
            <person name="Ibegwam C."/>
            <person name="Johnson J."/>
            <person name="Kalush F."/>
            <person name="Kline L."/>
            <person name="Koduru S."/>
            <person name="Love A."/>
            <person name="Mann F."/>
            <person name="May D."/>
            <person name="McCawley S."/>
            <person name="McIntosh T."/>
            <person name="McMullen I."/>
            <person name="Moy M."/>
            <person name="Moy L."/>
            <person name="Murphy B."/>
            <person name="Nelson K."/>
            <person name="Pfannkoch C."/>
            <person name="Pratts E."/>
            <person name="Puri V."/>
            <person name="Qureshi H."/>
            <person name="Reardon M."/>
            <person name="Rodriguez R."/>
            <person name="Rogers Y.H."/>
            <person name="Romblad D."/>
            <person name="Ruhfel B."/>
            <person name="Scott R."/>
            <person name="Sitter C."/>
            <person name="Smallwood M."/>
            <person name="Stewart E."/>
            <person name="Strong R."/>
            <person name="Suh E."/>
            <person name="Thomas R."/>
            <person name="Tint N.N."/>
            <person name="Tse S."/>
            <person name="Vech C."/>
            <person name="Wang G."/>
            <person name="Wetter J."/>
            <person name="Williams S."/>
            <person name="Williams M."/>
            <person name="Windsor S."/>
            <person name="Winn-Deen E."/>
            <person name="Wolfe K."/>
            <person name="Zaveri J."/>
            <person name="Zaveri K."/>
            <person name="Abril J.F."/>
            <person name="Guigo R."/>
            <person name="Campbell M.J."/>
            <person name="Sjolander K.V."/>
            <person name="Karlak B."/>
            <person name="Kejariwal A."/>
            <person name="Mi H."/>
            <person name="Lazareva B."/>
            <person name="Hatton T."/>
            <person name="Narechania A."/>
            <person name="Diemer K."/>
            <person name="Muruganujan A."/>
            <person name="Guo N."/>
            <person name="Sato S."/>
            <person name="Bafna V."/>
            <person name="Istrail S."/>
            <person name="Lippert R."/>
            <person name="Schwartz R."/>
            <person name="Walenz B."/>
            <person name="Yooseph S."/>
            <person name="Allen D."/>
            <person name="Basu A."/>
            <person name="Baxendale J."/>
            <person name="Blick L."/>
            <person name="Caminha M."/>
            <person name="Carnes-Stine J."/>
            <person name="Caulk P."/>
            <person name="Chiang Y.H."/>
            <person name="Coyne M."/>
            <person name="Dahlke C."/>
            <person name="Mays A."/>
            <person name="Dombroski M."/>
            <person name="Donnelly M."/>
            <person name="Ely D."/>
            <person name="Esparham S."/>
            <person name="Fosler C."/>
            <person name="Gire H."/>
            <person name="Glanowski S."/>
            <person name="Glasser K."/>
            <person name="Glodek A."/>
            <person name="Gorokhov M."/>
            <person name="Graham K."/>
            <person name="Gropman B."/>
            <person name="Harris M."/>
            <person name="Heil J."/>
            <person name="Henderson S."/>
            <person name="Hoover J."/>
            <person name="Jennings D."/>
            <person name="Jordan C."/>
            <person name="Jordan J."/>
            <person name="Kasha J."/>
            <person name="Kagan L."/>
            <person name="Kraft C."/>
            <person name="Levitsky A."/>
            <person name="Lewis M."/>
            <person name="Liu X."/>
            <person name="Lopez J."/>
            <person name="Ma D."/>
            <person name="Majoros W."/>
            <person name="McDaniel J."/>
            <person name="Murphy S."/>
            <person name="Newman M."/>
            <person name="Nguyen T."/>
            <person name="Nguyen N."/>
            <person name="Nodell M."/>
            <person name="Pan S."/>
            <person name="Peck J."/>
            <person name="Peterson M."/>
            <person name="Rowe W."/>
            <person name="Sanders R."/>
            <person name="Scott J."/>
            <person name="Simpson M."/>
            <person name="Smith T."/>
            <person name="Sprague A."/>
            <person name="Stockwell T."/>
            <person name="Turner R."/>
            <person name="Venter E."/>
            <person name="Wang M."/>
            <person name="Wen M."/>
            <person name="Wu D."/>
            <person name="Wu M."/>
            <person name="Xia A."/>
            <person name="Zandieh A."/>
            <person name="Zhu X."/>
        </authorList>
    </citation>
    <scope>NUCLEOTIDE SEQUENCE</scope>
</reference>
<evidence type="ECO:0000313" key="2">
    <source>
        <dbReference type="EMBL" id="BAB71012.1"/>
    </source>
</evidence>
<sequence length="132" mass="14313">MGVSLHCPDWSQTPGIRWSSCLGLPKCWDYSDQWRKCFMVDMGNWPDQLLSPSKTQTGRRNAREAADSPATEPEWSRGGPLSATGQVSGWGRGRLHQKAGAGSTRRRGQTTGQGGDESVAPPGSLPDLPQSF</sequence>
<dbReference type="EMBL" id="CH471152">
    <property type="protein sequence ID" value="EAW60900.1"/>
    <property type="molecule type" value="Genomic_DNA"/>
</dbReference>
<feature type="compositionally biased region" description="Polar residues" evidence="1">
    <location>
        <begin position="50"/>
        <end position="59"/>
    </location>
</feature>
<reference evidence="2" key="2">
    <citation type="journal article" date="2004" name="Nat. Genet.">
        <title>Complete sequencing and characterization of 21,243 full-length human cDNAs.</title>
        <authorList>
            <person name="Ota T."/>
            <person name="Suzuki Y."/>
            <person name="Nishikawa T."/>
            <person name="Otsuki T."/>
            <person name="Sugiyama T."/>
            <person name="Irie R."/>
            <person name="Wakamatsu A."/>
            <person name="Hayashi K."/>
            <person name="Sato H."/>
            <person name="Nagai K."/>
            <person name="Kimura K."/>
            <person name="Makita H."/>
            <person name="Sekine M."/>
            <person name="Obayashi M."/>
            <person name="Nishi T."/>
            <person name="Shibahara T."/>
            <person name="Tanaka T."/>
            <person name="Ishii S."/>
            <person name="Yamamoto J."/>
            <person name="Saito K."/>
            <person name="Kawai Y."/>
            <person name="Isono Y."/>
            <person name="Nakamura Y."/>
            <person name="Nagahari K."/>
            <person name="Murakami K."/>
            <person name="Yasuda T."/>
            <person name="Iwayanagi T."/>
            <person name="Wagatsuma M."/>
            <person name="Shiratori A."/>
            <person name="Sudo H."/>
            <person name="Hosoiri T."/>
            <person name="Kaku Y."/>
            <person name="Kodaira H."/>
            <person name="Kondo H."/>
            <person name="Sugawara M."/>
            <person name="Takahashi M."/>
            <person name="Kanda K."/>
            <person name="Yokoi T."/>
            <person name="Furuya T."/>
            <person name="Kikkawa E."/>
            <person name="Omura Y."/>
            <person name="Abe K."/>
            <person name="Kamihara K."/>
            <person name="Katsuta N."/>
            <person name="Sato K."/>
            <person name="Tanikawa M."/>
            <person name="Yamazaki M."/>
            <person name="Ninomiya K."/>
            <person name="Ishibashi T."/>
            <person name="Yamashita H."/>
            <person name="Murakawa K."/>
            <person name="Fujimori K."/>
            <person name="Tanai H."/>
            <person name="Kimata M."/>
            <person name="Watanabe M."/>
            <person name="Hiraoka S."/>
            <person name="Chiba Y."/>
            <person name="Ishida S."/>
            <person name="Ono Y."/>
            <person name="Takiguchi S."/>
            <person name="Watanabe S."/>
            <person name="Yosida M."/>
            <person name="Hotuta T."/>
            <person name="Kusano J."/>
            <person name="Kanehori K."/>
            <person name="Takahashi-Fujii A."/>
            <person name="Hara H."/>
            <person name="Tanase T."/>
            <person name="Nomura Y."/>
            <person name="Togiya S."/>
            <person name="Komai F."/>
            <person name="Hara R."/>
            <person name="Takeuchi K."/>
            <person name="Arita M."/>
            <person name="Imose N."/>
            <person name="Musashino K."/>
            <person name="Yuuki H."/>
            <person name="Oshima A."/>
            <person name="Sasaki N."/>
            <person name="Aotsuka S."/>
            <person name="Yoshikawa Y."/>
            <person name="Matsunawa H."/>
            <person name="Ichihara T."/>
            <person name="Shiohata N."/>
            <person name="Sano S."/>
            <person name="Moriya S."/>
            <person name="Momiyama H."/>
            <person name="Satoh N."/>
            <person name="Takami S."/>
            <person name="Terashima Y."/>
            <person name="Suzuki O."/>
            <person name="Nakagawa S."/>
            <person name="Senoh A."/>
            <person name="Mizoguchi H."/>
            <person name="Goto Y."/>
            <person name="Shimizu F."/>
            <person name="Wakebe H."/>
            <person name="Hishigaki H."/>
            <person name="Watanabe T."/>
            <person name="Sugiyama A."/>
            <person name="Takemoto M."/>
            <person name="Kawakami B."/>
            <person name="Yamazaki M."/>
            <person name="Watanabe K."/>
            <person name="Kumagai A."/>
            <person name="Itakura S."/>
            <person name="Fukuzumi Y."/>
            <person name="Fujimori Y."/>
            <person name="Komiyama M."/>
            <person name="Tashiro H."/>
            <person name="Tanigami A."/>
            <person name="Fujiwara T."/>
            <person name="Ono T."/>
            <person name="Yamada K."/>
            <person name="Fujii Y."/>
            <person name="Ozaki K."/>
            <person name="Hirao M."/>
            <person name="Ohmori Y."/>
            <person name="Kawabata A."/>
            <person name="Hikiji T."/>
            <person name="Kobatake N."/>
            <person name="Inagaki H."/>
            <person name="Ikema Y."/>
            <person name="Okamoto S."/>
            <person name="Okitani R."/>
            <person name="Kawakami T."/>
            <person name="Noguchi S."/>
            <person name="Itoh T."/>
            <person name="Shigeta K."/>
            <person name="Senba T."/>
            <person name="Matsumura K."/>
            <person name="Nakajima Y."/>
            <person name="Mizuno T."/>
            <person name="Morinaga M."/>
            <person name="Sasaki M."/>
            <person name="Togashi T."/>
            <person name="Oyama M."/>
            <person name="Hata H."/>
            <person name="Watanabe M."/>
            <person name="Komatsu T."/>
            <person name="Mizushima-Sugano J."/>
            <person name="Satoh T."/>
            <person name="Shirai Y."/>
            <person name="Takahashi Y."/>
            <person name="Nakagawa K."/>
            <person name="Okumura K."/>
            <person name="Nagase T."/>
            <person name="Nomura N."/>
            <person name="Kikuchi H."/>
            <person name="Masuho Y."/>
            <person name="Yamashita R."/>
            <person name="Nakai K."/>
            <person name="Yada T."/>
            <person name="Nakamura Y."/>
            <person name="Ohara O."/>
            <person name="Isogai T."/>
            <person name="Sugano S."/>
        </authorList>
    </citation>
    <scope>NUCLEOTIDE SEQUENCE</scope>
    <source>
        <tissue evidence="2">Kidney</tissue>
    </source>
</reference>
<organism evidence="2">
    <name type="scientific">Homo sapiens</name>
    <name type="common">Human</name>
    <dbReference type="NCBI Taxonomy" id="9606"/>
    <lineage>
        <taxon>Eukaryota</taxon>
        <taxon>Metazoa</taxon>
        <taxon>Chordata</taxon>
        <taxon>Craniata</taxon>
        <taxon>Vertebrata</taxon>
        <taxon>Euteleostomi</taxon>
        <taxon>Mammalia</taxon>
        <taxon>Eutheria</taxon>
        <taxon>Euarchontoglires</taxon>
        <taxon>Primates</taxon>
        <taxon>Haplorrhini</taxon>
        <taxon>Catarrhini</taxon>
        <taxon>Hominidae</taxon>
        <taxon>Homo</taxon>
    </lineage>
</organism>
<dbReference type="EMBL" id="AK055784">
    <property type="protein sequence ID" value="BAB71012.1"/>
    <property type="molecule type" value="mRNA"/>
</dbReference>